<keyword evidence="2" id="KW-0812">Transmembrane</keyword>
<keyword evidence="2" id="KW-0472">Membrane</keyword>
<dbReference type="EMBL" id="JBAHYK010000674">
    <property type="protein sequence ID" value="KAL0572095.1"/>
    <property type="molecule type" value="Genomic_DNA"/>
</dbReference>
<feature type="transmembrane region" description="Helical" evidence="2">
    <location>
        <begin position="245"/>
        <end position="269"/>
    </location>
</feature>
<dbReference type="PANTHER" id="PTHR34814">
    <property type="entry name" value="NITROSOGUANIDINE RESISTANCE PROTEIN SNG1"/>
    <property type="match status" value="1"/>
</dbReference>
<sequence>MADTSSTSSLHSDSTSASATQAPEHQSISPFSASFTDKNLSVARSIYFKTLIGGTFAITIAMFAVFSIYWGALWKTPAHSLKGWIIDFDQSNIGNTVSQAVVASSATSRINWTVMSAAVFPGGSTEVANRIVDEKAWVAIVVNSGASAALNSAVSSANSSYDGSQAVTVYGVEARNENAFRSIIRPTVQGVLEATAERFALQFARQVLANSSSSSLQNLFSNAPQVVTRPIGYTIVNLRPFDVPVASAITFVGLIYLLILSFFIVMIGVSAREMSGLEKHLTTSSLIRVRFTSTFIAYFFLSLFYSLLSKAFLVDFSRRFGDGGFVLFWMLNFVGMLSVGLALEAMITLLTARFVPFFMILWVISNVAVCFMPLDVLPRIYHYGYAFPFYNVSKAIRTILFSTKNEVGLNFGILLAWVAISCMTLPLFQWIMRRKHIDEINHAFEPNEKVAA</sequence>
<evidence type="ECO:0000313" key="5">
    <source>
        <dbReference type="Proteomes" id="UP001465976"/>
    </source>
</evidence>
<protein>
    <recommendedName>
        <fullName evidence="3">DUF3533 domain-containing protein</fullName>
    </recommendedName>
</protein>
<feature type="region of interest" description="Disordered" evidence="1">
    <location>
        <begin position="1"/>
        <end position="25"/>
    </location>
</feature>
<keyword evidence="2" id="KW-1133">Transmembrane helix</keyword>
<feature type="compositionally biased region" description="Low complexity" evidence="1">
    <location>
        <begin position="1"/>
        <end position="20"/>
    </location>
</feature>
<organism evidence="4 5">
    <name type="scientific">Marasmius crinis-equi</name>
    <dbReference type="NCBI Taxonomy" id="585013"/>
    <lineage>
        <taxon>Eukaryota</taxon>
        <taxon>Fungi</taxon>
        <taxon>Dikarya</taxon>
        <taxon>Basidiomycota</taxon>
        <taxon>Agaricomycotina</taxon>
        <taxon>Agaricomycetes</taxon>
        <taxon>Agaricomycetidae</taxon>
        <taxon>Agaricales</taxon>
        <taxon>Marasmiineae</taxon>
        <taxon>Marasmiaceae</taxon>
        <taxon>Marasmius</taxon>
    </lineage>
</organism>
<keyword evidence="5" id="KW-1185">Reference proteome</keyword>
<feature type="transmembrane region" description="Helical" evidence="2">
    <location>
        <begin position="354"/>
        <end position="374"/>
    </location>
</feature>
<comment type="caution">
    <text evidence="4">The sequence shown here is derived from an EMBL/GenBank/DDBJ whole genome shotgun (WGS) entry which is preliminary data.</text>
</comment>
<evidence type="ECO:0000256" key="1">
    <source>
        <dbReference type="SAM" id="MobiDB-lite"/>
    </source>
</evidence>
<feature type="transmembrane region" description="Helical" evidence="2">
    <location>
        <begin position="46"/>
        <end position="72"/>
    </location>
</feature>
<accession>A0ABR3F9Y9</accession>
<feature type="transmembrane region" description="Helical" evidence="2">
    <location>
        <begin position="328"/>
        <end position="347"/>
    </location>
</feature>
<feature type="transmembrane region" description="Helical" evidence="2">
    <location>
        <begin position="407"/>
        <end position="428"/>
    </location>
</feature>
<feature type="transmembrane region" description="Helical" evidence="2">
    <location>
        <begin position="289"/>
        <end position="308"/>
    </location>
</feature>
<feature type="domain" description="DUF3533" evidence="3">
    <location>
        <begin position="57"/>
        <end position="421"/>
    </location>
</feature>
<dbReference type="Proteomes" id="UP001465976">
    <property type="component" value="Unassembled WGS sequence"/>
</dbReference>
<evidence type="ECO:0000256" key="2">
    <source>
        <dbReference type="SAM" id="Phobius"/>
    </source>
</evidence>
<evidence type="ECO:0000259" key="3">
    <source>
        <dbReference type="Pfam" id="PF12051"/>
    </source>
</evidence>
<evidence type="ECO:0000313" key="4">
    <source>
        <dbReference type="EMBL" id="KAL0572095.1"/>
    </source>
</evidence>
<dbReference type="PANTHER" id="PTHR34814:SF1">
    <property type="entry name" value="NITROSOGUANIDINE RESISTANCE PROTEIN SNG1"/>
    <property type="match status" value="1"/>
</dbReference>
<proteinExistence type="predicted"/>
<dbReference type="InterPro" id="IPR022703">
    <property type="entry name" value="DUF3533"/>
</dbReference>
<dbReference type="InterPro" id="IPR053001">
    <property type="entry name" value="MNNG_permease-like"/>
</dbReference>
<reference evidence="4 5" key="1">
    <citation type="submission" date="2024-02" db="EMBL/GenBank/DDBJ databases">
        <title>A draft genome for the cacao thread blight pathogen Marasmius crinis-equi.</title>
        <authorList>
            <person name="Cohen S.P."/>
            <person name="Baruah I.K."/>
            <person name="Amoako-Attah I."/>
            <person name="Bukari Y."/>
            <person name="Meinhardt L.W."/>
            <person name="Bailey B.A."/>
        </authorList>
    </citation>
    <scope>NUCLEOTIDE SEQUENCE [LARGE SCALE GENOMIC DNA]</scope>
    <source>
        <strain evidence="4 5">GH-76</strain>
    </source>
</reference>
<dbReference type="Pfam" id="PF12051">
    <property type="entry name" value="DUF3533"/>
    <property type="match status" value="1"/>
</dbReference>
<gene>
    <name evidence="4" type="ORF">V5O48_009873</name>
</gene>
<name>A0ABR3F9Y9_9AGAR</name>